<name>A0ABW6PNY1_9NOCA</name>
<dbReference type="RefSeq" id="WP_387700728.1">
    <property type="nucleotide sequence ID" value="NZ_JBIAMX010000007.1"/>
</dbReference>
<protein>
    <submittedName>
        <fullName evidence="1">Uncharacterized protein</fullName>
    </submittedName>
</protein>
<proteinExistence type="predicted"/>
<sequence length="317" mass="35046">MEPGTRDESDHVESVFAELKLLKRGHGLHAPDVAERVGPLLRTRCGVTESDSAGDTRRKLVRTLREQCAALPGPLRDAAVAALALEADDAPHVFLTHRVSALATRMDRDPRTALRRIERSLRLLAQSLAGSRSVSESDWYTERLTAFLDLASDPPCLVEERRIVADTPFLDEIVIPYSAPTSDHRETLLARVVHGGEVVGRDQVSRSHIQFRVRLARPLAAGDSHDLTTVVELYRRELLGTYCVITPWRPCHSFDVRIRFGVATRPRAMWRIGGSPPVALHDNEPSGVPIEPDPDGIARTGFTALRPSLSYGIGWAL</sequence>
<reference evidence="1 2" key="1">
    <citation type="submission" date="2024-10" db="EMBL/GenBank/DDBJ databases">
        <title>The Natural Products Discovery Center: Release of the First 8490 Sequenced Strains for Exploring Actinobacteria Biosynthetic Diversity.</title>
        <authorList>
            <person name="Kalkreuter E."/>
            <person name="Kautsar S.A."/>
            <person name="Yang D."/>
            <person name="Bader C.D."/>
            <person name="Teijaro C.N."/>
            <person name="Fluegel L."/>
            <person name="Davis C.M."/>
            <person name="Simpson J.R."/>
            <person name="Lauterbach L."/>
            <person name="Steele A.D."/>
            <person name="Gui C."/>
            <person name="Meng S."/>
            <person name="Li G."/>
            <person name="Viehrig K."/>
            <person name="Ye F."/>
            <person name="Su P."/>
            <person name="Kiefer A.F."/>
            <person name="Nichols A."/>
            <person name="Cepeda A.J."/>
            <person name="Yan W."/>
            <person name="Fan B."/>
            <person name="Jiang Y."/>
            <person name="Adhikari A."/>
            <person name="Zheng C.-J."/>
            <person name="Schuster L."/>
            <person name="Cowan T.M."/>
            <person name="Smanski M.J."/>
            <person name="Chevrette M.G."/>
            <person name="De Carvalho L.P.S."/>
            <person name="Shen B."/>
        </authorList>
    </citation>
    <scope>NUCLEOTIDE SEQUENCE [LARGE SCALE GENOMIC DNA]</scope>
    <source>
        <strain evidence="1 2">NPDC004045</strain>
    </source>
</reference>
<evidence type="ECO:0000313" key="2">
    <source>
        <dbReference type="Proteomes" id="UP001601444"/>
    </source>
</evidence>
<keyword evidence="2" id="KW-1185">Reference proteome</keyword>
<accession>A0ABW6PNY1</accession>
<comment type="caution">
    <text evidence="1">The sequence shown here is derived from an EMBL/GenBank/DDBJ whole genome shotgun (WGS) entry which is preliminary data.</text>
</comment>
<dbReference type="Proteomes" id="UP001601444">
    <property type="component" value="Unassembled WGS sequence"/>
</dbReference>
<gene>
    <name evidence="1" type="ORF">ACFYTF_14915</name>
</gene>
<dbReference type="EMBL" id="JBIAMX010000007">
    <property type="protein sequence ID" value="MFF0544119.1"/>
    <property type="molecule type" value="Genomic_DNA"/>
</dbReference>
<organism evidence="1 2">
    <name type="scientific">Nocardia thailandica</name>
    <dbReference type="NCBI Taxonomy" id="257275"/>
    <lineage>
        <taxon>Bacteria</taxon>
        <taxon>Bacillati</taxon>
        <taxon>Actinomycetota</taxon>
        <taxon>Actinomycetes</taxon>
        <taxon>Mycobacteriales</taxon>
        <taxon>Nocardiaceae</taxon>
        <taxon>Nocardia</taxon>
    </lineage>
</organism>
<evidence type="ECO:0000313" key="1">
    <source>
        <dbReference type="EMBL" id="MFF0544119.1"/>
    </source>
</evidence>